<evidence type="ECO:0000256" key="5">
    <source>
        <dbReference type="ARBA" id="ARBA00023128"/>
    </source>
</evidence>
<feature type="coiled-coil region" evidence="7">
    <location>
        <begin position="105"/>
        <end position="146"/>
    </location>
</feature>
<keyword evidence="10" id="KW-1185">Reference proteome</keyword>
<sequence length="148" mass="16733">MNRMRVNALIFFSIKGQTIFDSSFSSDIFHFCFSLNKSDLIMNRIIGNRTTLTNLLININKASSRNMSGEWGAGSGKGGGSGGSVRDAGGAFGRMEAAREEEFFRRKQQQELEKLRQALDSQRSELQKQIKEHEAEIERLRKIQKDGQ</sequence>
<feature type="region of interest" description="Disordered" evidence="8">
    <location>
        <begin position="67"/>
        <end position="90"/>
    </location>
</feature>
<evidence type="ECO:0000313" key="10">
    <source>
        <dbReference type="Proteomes" id="UP000790347"/>
    </source>
</evidence>
<comment type="similarity">
    <text evidence="2">Belongs to the ATPase inhibitor family.</text>
</comment>
<protein>
    <recommendedName>
        <fullName evidence="6">ATP synthase F1 subunit epsilon</fullName>
    </recommendedName>
</protein>
<dbReference type="GO" id="GO:0042030">
    <property type="term" value="F:ATPase inhibitor activity"/>
    <property type="evidence" value="ECO:0007669"/>
    <property type="project" value="InterPro"/>
</dbReference>
<comment type="subcellular location">
    <subcellularLocation>
        <location evidence="1">Mitochondrion</location>
    </subcellularLocation>
</comment>
<evidence type="ECO:0000256" key="6">
    <source>
        <dbReference type="ARBA" id="ARBA00030036"/>
    </source>
</evidence>
<proteinExistence type="inferred from homology"/>
<dbReference type="GO" id="GO:0005739">
    <property type="term" value="C:mitochondrion"/>
    <property type="evidence" value="ECO:0007669"/>
    <property type="project" value="UniProtKB-SubCell"/>
</dbReference>
<keyword evidence="3" id="KW-0809">Transit peptide</keyword>
<reference evidence="9" key="1">
    <citation type="submission" date="2013-05" db="EMBL/GenBank/DDBJ databases">
        <authorList>
            <person name="Yim A.K.Y."/>
            <person name="Chan T.F."/>
            <person name="Ji K.M."/>
            <person name="Liu X.Y."/>
            <person name="Zhou J.W."/>
            <person name="Li R.Q."/>
            <person name="Yang K.Y."/>
            <person name="Li J."/>
            <person name="Li M."/>
            <person name="Law P.T.W."/>
            <person name="Wu Y.L."/>
            <person name="Cai Z.L."/>
            <person name="Qin H."/>
            <person name="Bao Y."/>
            <person name="Leung R.K.K."/>
            <person name="Ng P.K.S."/>
            <person name="Zou J."/>
            <person name="Zhong X.J."/>
            <person name="Ran P.X."/>
            <person name="Zhong N.S."/>
            <person name="Liu Z.G."/>
            <person name="Tsui S.K.W."/>
        </authorList>
    </citation>
    <scope>NUCLEOTIDE SEQUENCE</scope>
    <source>
        <strain evidence="9">Derf</strain>
        <tissue evidence="9">Whole organism</tissue>
    </source>
</reference>
<dbReference type="AlphaFoldDB" id="A0A922IBB0"/>
<gene>
    <name evidence="9" type="ORF">DERF_002329</name>
</gene>
<accession>A0A922IBB0</accession>
<evidence type="ECO:0000256" key="4">
    <source>
        <dbReference type="ARBA" id="ARBA00023054"/>
    </source>
</evidence>
<evidence type="ECO:0000313" key="9">
    <source>
        <dbReference type="EMBL" id="KAH9528376.1"/>
    </source>
</evidence>
<dbReference type="SUPFAM" id="SSF64602">
    <property type="entry name" value="F1 ATPase inhibitor, IF1, C-terminal domain"/>
    <property type="match status" value="1"/>
</dbReference>
<evidence type="ECO:0000256" key="7">
    <source>
        <dbReference type="SAM" id="Coils"/>
    </source>
</evidence>
<dbReference type="Gene3D" id="1.20.5.500">
    <property type="entry name" value="Single helix bin"/>
    <property type="match status" value="1"/>
</dbReference>
<dbReference type="PANTHER" id="PTHR48417">
    <property type="entry name" value="ATP SYNTHASE F1 SUBUNIT EPSILON"/>
    <property type="match status" value="1"/>
</dbReference>
<organism evidence="9 10">
    <name type="scientific">Dermatophagoides farinae</name>
    <name type="common">American house dust mite</name>
    <dbReference type="NCBI Taxonomy" id="6954"/>
    <lineage>
        <taxon>Eukaryota</taxon>
        <taxon>Metazoa</taxon>
        <taxon>Ecdysozoa</taxon>
        <taxon>Arthropoda</taxon>
        <taxon>Chelicerata</taxon>
        <taxon>Arachnida</taxon>
        <taxon>Acari</taxon>
        <taxon>Acariformes</taxon>
        <taxon>Sarcoptiformes</taxon>
        <taxon>Astigmata</taxon>
        <taxon>Psoroptidia</taxon>
        <taxon>Analgoidea</taxon>
        <taxon>Pyroglyphidae</taxon>
        <taxon>Dermatophagoidinae</taxon>
        <taxon>Dermatophagoides</taxon>
    </lineage>
</organism>
<reference evidence="9" key="2">
    <citation type="journal article" date="2022" name="Res Sq">
        <title>Comparative Genomics Reveals Insights into the Divergent Evolution of Astigmatic Mites and Household Pest Adaptations.</title>
        <authorList>
            <person name="Xiong Q."/>
            <person name="Wan A.T.-Y."/>
            <person name="Liu X.-Y."/>
            <person name="Fung C.S.-H."/>
            <person name="Xiao X."/>
            <person name="Malainual N."/>
            <person name="Hou J."/>
            <person name="Wang L."/>
            <person name="Wang M."/>
            <person name="Yang K."/>
            <person name="Cui Y."/>
            <person name="Leung E."/>
            <person name="Nong W."/>
            <person name="Shin S.-K."/>
            <person name="Au S."/>
            <person name="Jeong K.Y."/>
            <person name="Chew F.T."/>
            <person name="Hui J."/>
            <person name="Leung T.F."/>
            <person name="Tungtrongchitr A."/>
            <person name="Zhong N."/>
            <person name="Liu Z."/>
            <person name="Tsui S."/>
        </authorList>
    </citation>
    <scope>NUCLEOTIDE SEQUENCE</scope>
    <source>
        <strain evidence="9">Derf</strain>
        <tissue evidence="9">Whole organism</tissue>
    </source>
</reference>
<dbReference type="Proteomes" id="UP000790347">
    <property type="component" value="Unassembled WGS sequence"/>
</dbReference>
<dbReference type="Pfam" id="PF04568">
    <property type="entry name" value="IATP"/>
    <property type="match status" value="1"/>
</dbReference>
<dbReference type="PANTHER" id="PTHR48417:SF1">
    <property type="entry name" value="ATP SYNTHASE F1 SUBUNIT EPSILON"/>
    <property type="match status" value="1"/>
</dbReference>
<feature type="compositionally biased region" description="Gly residues" evidence="8">
    <location>
        <begin position="71"/>
        <end position="83"/>
    </location>
</feature>
<evidence type="ECO:0000256" key="8">
    <source>
        <dbReference type="SAM" id="MobiDB-lite"/>
    </source>
</evidence>
<dbReference type="InterPro" id="IPR007648">
    <property type="entry name" value="ATPase_inhibitor_mt"/>
</dbReference>
<keyword evidence="4 7" id="KW-0175">Coiled coil</keyword>
<evidence type="ECO:0000256" key="2">
    <source>
        <dbReference type="ARBA" id="ARBA00010901"/>
    </source>
</evidence>
<dbReference type="FunFam" id="1.20.5.500:FF:000007">
    <property type="entry name" value="ATPase inhibitor, putative"/>
    <property type="match status" value="1"/>
</dbReference>
<evidence type="ECO:0000256" key="3">
    <source>
        <dbReference type="ARBA" id="ARBA00022946"/>
    </source>
</evidence>
<comment type="caution">
    <text evidence="9">The sequence shown here is derived from an EMBL/GenBank/DDBJ whole genome shotgun (WGS) entry which is preliminary data.</text>
</comment>
<keyword evidence="5" id="KW-0496">Mitochondrion</keyword>
<name>A0A922IBB0_DERFA</name>
<dbReference type="EMBL" id="ASGP02000001">
    <property type="protein sequence ID" value="KAH9528376.1"/>
    <property type="molecule type" value="Genomic_DNA"/>
</dbReference>
<evidence type="ECO:0000256" key="1">
    <source>
        <dbReference type="ARBA" id="ARBA00004173"/>
    </source>
</evidence>